<evidence type="ECO:0000256" key="5">
    <source>
        <dbReference type="ARBA" id="ARBA00023242"/>
    </source>
</evidence>
<gene>
    <name evidence="10" type="ORF">CKAN_02414600</name>
</gene>
<keyword evidence="11" id="KW-1185">Reference proteome</keyword>
<sequence length="372" mass="39959">MGKGGRDQLAKALKSHTQSIHETFQMLDQSISSSLEKIDWSEVTKVGNDISKQATVAGMLWSGEAPNLRELEENMGVYCNMLQGFLLLCHGSMVGAGPTLGASIRASAKQVIDSSLSLLREGVSSYGSRSANSKLSIPQLAGFVWEACEALKKTPTTNYTAIGRAITQVAVSVKDVLREMKDLKPCSIPSTSGPEDITPEGGPDMTSSPHDEEGSSEGDLGNDLSPDEMLIAQSVVVVVSDVLIVIKEIIRFVMGLLRQSNDPNSSSDCVDSLERLLEMCKEIGIQVDELGACVYPPQEVSLMKAAAKKISGGVNGLRAEIQNIEGPLDGFFHACEDLESSLRKLDSELSCLGKDLVPEMQGLAMQDHERNT</sequence>
<dbReference type="PANTHER" id="PTHR15492">
    <property type="entry name" value="CYCLIN D1-BINDING PROTEIN 1"/>
    <property type="match status" value="1"/>
</dbReference>
<evidence type="ECO:0000256" key="6">
    <source>
        <dbReference type="ARBA" id="ARBA00023306"/>
    </source>
</evidence>
<dbReference type="AlphaFoldDB" id="A0A443PVN8"/>
<dbReference type="EMBL" id="QPKB01000011">
    <property type="protein sequence ID" value="RWR94833.1"/>
    <property type="molecule type" value="Genomic_DNA"/>
</dbReference>
<dbReference type="PANTHER" id="PTHR15492:SF1">
    <property type="entry name" value="CYCLIN-D1-BINDING PROTEIN 1"/>
    <property type="match status" value="1"/>
</dbReference>
<dbReference type="Pfam" id="PF20936">
    <property type="entry name" value="GCIP_C"/>
    <property type="match status" value="1"/>
</dbReference>
<dbReference type="OrthoDB" id="41588at2759"/>
<dbReference type="GO" id="GO:0005634">
    <property type="term" value="C:nucleus"/>
    <property type="evidence" value="ECO:0007669"/>
    <property type="project" value="UniProtKB-SubCell"/>
</dbReference>
<evidence type="ECO:0000256" key="7">
    <source>
        <dbReference type="SAM" id="MobiDB-lite"/>
    </source>
</evidence>
<evidence type="ECO:0000259" key="8">
    <source>
        <dbReference type="Pfam" id="PF13324"/>
    </source>
</evidence>
<dbReference type="Pfam" id="PF13324">
    <property type="entry name" value="GCIP_N"/>
    <property type="match status" value="1"/>
</dbReference>
<dbReference type="STRING" id="337451.A0A443PVN8"/>
<evidence type="ECO:0000256" key="4">
    <source>
        <dbReference type="ARBA" id="ARBA00022490"/>
    </source>
</evidence>
<proteinExistence type="inferred from homology"/>
<comment type="subcellular location">
    <subcellularLocation>
        <location evidence="2">Cytoplasm</location>
    </subcellularLocation>
    <subcellularLocation>
        <location evidence="1">Nucleus</location>
    </subcellularLocation>
</comment>
<feature type="domain" description="Cyclin-D1-binding protein 1-like N-terminal" evidence="8">
    <location>
        <begin position="42"/>
        <end position="184"/>
    </location>
</feature>
<keyword evidence="5" id="KW-0539">Nucleus</keyword>
<dbReference type="GO" id="GO:0005737">
    <property type="term" value="C:cytoplasm"/>
    <property type="evidence" value="ECO:0007669"/>
    <property type="project" value="UniProtKB-SubCell"/>
</dbReference>
<dbReference type="Gene3D" id="1.20.1420.10">
    <property type="entry name" value="Talin, central domain"/>
    <property type="match status" value="1"/>
</dbReference>
<name>A0A443PVN8_9MAGN</name>
<dbReference type="Gene3D" id="1.20.1410.10">
    <property type="entry name" value="I/LWEQ domain"/>
    <property type="match status" value="1"/>
</dbReference>
<accession>A0A443PVN8</accession>
<comment type="similarity">
    <text evidence="3">Belongs to the CCNDBP1 family.</text>
</comment>
<evidence type="ECO:0000256" key="1">
    <source>
        <dbReference type="ARBA" id="ARBA00004123"/>
    </source>
</evidence>
<evidence type="ECO:0000259" key="9">
    <source>
        <dbReference type="Pfam" id="PF20936"/>
    </source>
</evidence>
<feature type="domain" description="Cyclin-D1-binding protein 1-like C-terminal" evidence="9">
    <location>
        <begin position="211"/>
        <end position="317"/>
    </location>
</feature>
<feature type="region of interest" description="Disordered" evidence="7">
    <location>
        <begin position="184"/>
        <end position="224"/>
    </location>
</feature>
<evidence type="ECO:0000313" key="11">
    <source>
        <dbReference type="Proteomes" id="UP000283530"/>
    </source>
</evidence>
<evidence type="ECO:0000256" key="2">
    <source>
        <dbReference type="ARBA" id="ARBA00004496"/>
    </source>
</evidence>
<protein>
    <submittedName>
        <fullName evidence="10">Cyclin-D1-binding protein 1</fullName>
    </submittedName>
</protein>
<evidence type="ECO:0000256" key="3">
    <source>
        <dbReference type="ARBA" id="ARBA00008940"/>
    </source>
</evidence>
<dbReference type="InterPro" id="IPR049317">
    <property type="entry name" value="GCIP-like_N"/>
</dbReference>
<reference evidence="10 11" key="1">
    <citation type="journal article" date="2019" name="Nat. Plants">
        <title>Stout camphor tree genome fills gaps in understanding of flowering plant genome evolution.</title>
        <authorList>
            <person name="Chaw S.M."/>
            <person name="Liu Y.C."/>
            <person name="Wu Y.W."/>
            <person name="Wang H.Y."/>
            <person name="Lin C.I."/>
            <person name="Wu C.S."/>
            <person name="Ke H.M."/>
            <person name="Chang L.Y."/>
            <person name="Hsu C.Y."/>
            <person name="Yang H.T."/>
            <person name="Sudianto E."/>
            <person name="Hsu M.H."/>
            <person name="Wu K.P."/>
            <person name="Wang L.N."/>
            <person name="Leebens-Mack J.H."/>
            <person name="Tsai I.J."/>
        </authorList>
    </citation>
    <scope>NUCLEOTIDE SEQUENCE [LARGE SCALE GENOMIC DNA]</scope>
    <source>
        <strain evidence="11">cv. Chaw 1501</strain>
        <tissue evidence="10">Young leaves</tissue>
    </source>
</reference>
<keyword evidence="6" id="KW-0131">Cell cycle</keyword>
<dbReference type="Proteomes" id="UP000283530">
    <property type="component" value="Unassembled WGS sequence"/>
</dbReference>
<dbReference type="InterPro" id="IPR026907">
    <property type="entry name" value="GCIP-like"/>
</dbReference>
<keyword evidence="4" id="KW-0963">Cytoplasm</keyword>
<organism evidence="10 11">
    <name type="scientific">Cinnamomum micranthum f. kanehirae</name>
    <dbReference type="NCBI Taxonomy" id="337451"/>
    <lineage>
        <taxon>Eukaryota</taxon>
        <taxon>Viridiplantae</taxon>
        <taxon>Streptophyta</taxon>
        <taxon>Embryophyta</taxon>
        <taxon>Tracheophyta</taxon>
        <taxon>Spermatophyta</taxon>
        <taxon>Magnoliopsida</taxon>
        <taxon>Magnoliidae</taxon>
        <taxon>Laurales</taxon>
        <taxon>Lauraceae</taxon>
        <taxon>Cinnamomum</taxon>
    </lineage>
</organism>
<comment type="caution">
    <text evidence="10">The sequence shown here is derived from an EMBL/GenBank/DDBJ whole genome shotgun (WGS) entry which is preliminary data.</text>
</comment>
<dbReference type="InterPro" id="IPR049318">
    <property type="entry name" value="GCIP_C"/>
</dbReference>
<evidence type="ECO:0000313" key="10">
    <source>
        <dbReference type="EMBL" id="RWR94833.1"/>
    </source>
</evidence>